<evidence type="ECO:0000259" key="1">
    <source>
        <dbReference type="Pfam" id="PF03372"/>
    </source>
</evidence>
<reference evidence="2 3" key="1">
    <citation type="submission" date="2020-08" db="EMBL/GenBank/DDBJ databases">
        <title>Sphingobacterium sp. DN00404 isolated from aquaculture water.</title>
        <authorList>
            <person name="Zhang M."/>
        </authorList>
    </citation>
    <scope>NUCLEOTIDE SEQUENCE [LARGE SCALE GENOMIC DNA]</scope>
    <source>
        <strain evidence="2 3">KCTC 42746</strain>
    </source>
</reference>
<dbReference type="PANTHER" id="PTHR14859:SF15">
    <property type="entry name" value="ENDONUCLEASE_EXONUCLEASE_PHOSPHATASE DOMAIN-CONTAINING PROTEIN"/>
    <property type="match status" value="1"/>
</dbReference>
<dbReference type="GO" id="GO:0004519">
    <property type="term" value="F:endonuclease activity"/>
    <property type="evidence" value="ECO:0007669"/>
    <property type="project" value="UniProtKB-KW"/>
</dbReference>
<dbReference type="PANTHER" id="PTHR14859">
    <property type="entry name" value="CALCOFLUOR WHITE HYPERSENSITIVE PROTEIN PRECURSOR"/>
    <property type="match status" value="1"/>
</dbReference>
<keyword evidence="2" id="KW-0255">Endonuclease</keyword>
<proteinExistence type="predicted"/>
<dbReference type="Gene3D" id="3.60.10.10">
    <property type="entry name" value="Endonuclease/exonuclease/phosphatase"/>
    <property type="match status" value="1"/>
</dbReference>
<dbReference type="RefSeq" id="WP_190313955.1">
    <property type="nucleotide sequence ID" value="NZ_JACNYL010000002.1"/>
</dbReference>
<dbReference type="InterPro" id="IPR051916">
    <property type="entry name" value="GPI-anchor_lipid_remodeler"/>
</dbReference>
<organism evidence="2 3">
    <name type="scientific">Sphingobacterium chuzhouense</name>
    <dbReference type="NCBI Taxonomy" id="1742264"/>
    <lineage>
        <taxon>Bacteria</taxon>
        <taxon>Pseudomonadati</taxon>
        <taxon>Bacteroidota</taxon>
        <taxon>Sphingobacteriia</taxon>
        <taxon>Sphingobacteriales</taxon>
        <taxon>Sphingobacteriaceae</taxon>
        <taxon>Sphingobacterium</taxon>
    </lineage>
</organism>
<dbReference type="SUPFAM" id="SSF56219">
    <property type="entry name" value="DNase I-like"/>
    <property type="match status" value="1"/>
</dbReference>
<name>A0ABR7XSW7_9SPHI</name>
<accession>A0ABR7XSW7</accession>
<dbReference type="PROSITE" id="PS51257">
    <property type="entry name" value="PROKAR_LIPOPROTEIN"/>
    <property type="match status" value="1"/>
</dbReference>
<dbReference type="Proteomes" id="UP000651112">
    <property type="component" value="Unassembled WGS sequence"/>
</dbReference>
<keyword evidence="2" id="KW-0378">Hydrolase</keyword>
<evidence type="ECO:0000313" key="2">
    <source>
        <dbReference type="EMBL" id="MBD1422275.1"/>
    </source>
</evidence>
<keyword evidence="2" id="KW-0540">Nuclease</keyword>
<keyword evidence="3" id="KW-1185">Reference proteome</keyword>
<protein>
    <submittedName>
        <fullName evidence="2">Endonuclease/exonuclease/phosphatase family protein</fullName>
    </submittedName>
</protein>
<dbReference type="InterPro" id="IPR005135">
    <property type="entry name" value="Endo/exonuclease/phosphatase"/>
</dbReference>
<dbReference type="InterPro" id="IPR036691">
    <property type="entry name" value="Endo/exonu/phosph_ase_sf"/>
</dbReference>
<feature type="domain" description="Endonuclease/exonuclease/phosphatase" evidence="1">
    <location>
        <begin position="47"/>
        <end position="265"/>
    </location>
</feature>
<dbReference type="Pfam" id="PF03372">
    <property type="entry name" value="Exo_endo_phos"/>
    <property type="match status" value="1"/>
</dbReference>
<comment type="caution">
    <text evidence="2">The sequence shown here is derived from an EMBL/GenBank/DDBJ whole genome shotgun (WGS) entry which is preliminary data.</text>
</comment>
<evidence type="ECO:0000313" key="3">
    <source>
        <dbReference type="Proteomes" id="UP000651112"/>
    </source>
</evidence>
<sequence>MKYNNVISISLFFVMFLISCGKSTGGTDVVPEPEEEDEPKTYTIRVLTYNIFHGETTLGKIDMDLFGQIIKDENPDLVALQEVDKGTTRSGGIDQTAELSTRAGLTGYFAKARNFQGGDYGTAILSKLPVDDFKVIPAYKTGTYGTAYAYAKIKLDENTSIWFNSSHLSTTLEERTVHTQELVNYYRTVLKREPLIICGDLNAQLSDPEMEVLKEDFAESDVDLLNTFSTRTGMRSKIDFIMYPKSGAWKVRSVKRICRPDASDHCAVFAELEYTKPQ</sequence>
<gene>
    <name evidence="2" type="ORF">H8B21_11900</name>
</gene>
<dbReference type="EMBL" id="JACNYL010000002">
    <property type="protein sequence ID" value="MBD1422275.1"/>
    <property type="molecule type" value="Genomic_DNA"/>
</dbReference>